<dbReference type="RefSeq" id="WP_222990394.1">
    <property type="nucleotide sequence ID" value="NZ_JAINVV010000005.1"/>
</dbReference>
<proteinExistence type="predicted"/>
<keyword evidence="3" id="KW-1185">Reference proteome</keyword>
<organism evidence="2 3">
    <name type="scientific">Sphingomonas colocasiae</name>
    <dbReference type="NCBI Taxonomy" id="1848973"/>
    <lineage>
        <taxon>Bacteria</taxon>
        <taxon>Pseudomonadati</taxon>
        <taxon>Pseudomonadota</taxon>
        <taxon>Alphaproteobacteria</taxon>
        <taxon>Sphingomonadales</taxon>
        <taxon>Sphingomonadaceae</taxon>
        <taxon>Sphingomonas</taxon>
    </lineage>
</organism>
<evidence type="ECO:0000313" key="2">
    <source>
        <dbReference type="EMBL" id="MBY8823280.1"/>
    </source>
</evidence>
<gene>
    <name evidence="2" type="ORF">K7G82_13320</name>
</gene>
<dbReference type="InterPro" id="IPR007433">
    <property type="entry name" value="DUF481"/>
</dbReference>
<evidence type="ECO:0000313" key="3">
    <source>
        <dbReference type="Proteomes" id="UP000706039"/>
    </source>
</evidence>
<sequence>MMIMAMLAALVPAETPPGAALPEAHRALICAAAADGDPVLARRVAGLVARTDPAMAAAASALGHAVEADGRCPDMAVAPSASQSPASVLSSPVSSSVPQSAVKPGQASATGGSAKAGGRPSAAARAAGQTPAQAPVLKGQLEFGLGQTTGNTDTAAANIAASLASDVDGWKQKLSGALDYQRIEGFAANERYIAAYDVRRDLSAAAFISGLVSLESDRRSGFASRSTQSLGFGAKLALGQDLSLDLSGGPSLRRTDWVGERGDERMFGARGSAALNWAISPGFSFAASTSGIFEAESGTIEGQASITGKLIGPLATRLQVSARHETNAYPGMTPTTTSSRASIVYSF</sequence>
<feature type="region of interest" description="Disordered" evidence="1">
    <location>
        <begin position="76"/>
        <end position="133"/>
    </location>
</feature>
<dbReference type="Proteomes" id="UP000706039">
    <property type="component" value="Unassembled WGS sequence"/>
</dbReference>
<dbReference type="EMBL" id="JAINVV010000005">
    <property type="protein sequence ID" value="MBY8823280.1"/>
    <property type="molecule type" value="Genomic_DNA"/>
</dbReference>
<name>A0ABS7PPN7_9SPHN</name>
<evidence type="ECO:0000256" key="1">
    <source>
        <dbReference type="SAM" id="MobiDB-lite"/>
    </source>
</evidence>
<accession>A0ABS7PPN7</accession>
<comment type="caution">
    <text evidence="2">The sequence shown here is derived from an EMBL/GenBank/DDBJ whole genome shotgun (WGS) entry which is preliminary data.</text>
</comment>
<reference evidence="2 3" key="1">
    <citation type="submission" date="2021-08" db="EMBL/GenBank/DDBJ databases">
        <authorList>
            <person name="Tuo L."/>
        </authorList>
    </citation>
    <scope>NUCLEOTIDE SEQUENCE [LARGE SCALE GENOMIC DNA]</scope>
    <source>
        <strain evidence="2 3">JCM 31229</strain>
    </source>
</reference>
<dbReference type="Pfam" id="PF04338">
    <property type="entry name" value="DUF481"/>
    <property type="match status" value="1"/>
</dbReference>
<protein>
    <submittedName>
        <fullName evidence="2">DUF481 domain-containing protein</fullName>
    </submittedName>
</protein>